<name>A0A6C6Z618_SALPB</name>
<evidence type="ECO:0000313" key="2">
    <source>
        <dbReference type="Proteomes" id="UP000008556"/>
    </source>
</evidence>
<dbReference type="AlphaFoldDB" id="A0A6C6Z618"/>
<organism evidence="1 2">
    <name type="scientific">Salmonella paratyphi B (strain ATCC BAA-1250 / SPB7)</name>
    <dbReference type="NCBI Taxonomy" id="1016998"/>
    <lineage>
        <taxon>Bacteria</taxon>
        <taxon>Pseudomonadati</taxon>
        <taxon>Pseudomonadota</taxon>
        <taxon>Gammaproteobacteria</taxon>
        <taxon>Enterobacterales</taxon>
        <taxon>Enterobacteriaceae</taxon>
        <taxon>Salmonella</taxon>
    </lineage>
</organism>
<protein>
    <submittedName>
        <fullName evidence="1">Uncharacterized protein</fullName>
    </submittedName>
</protein>
<gene>
    <name evidence="1" type="ordered locus">SPAB_03555</name>
</gene>
<dbReference type="EMBL" id="CP000886">
    <property type="protein sequence ID" value="ABX68896.1"/>
    <property type="molecule type" value="Genomic_DNA"/>
</dbReference>
<sequence length="35" mass="4020">MTAYCKPDKTHLRRHPALTLHERLMALCLSGLRSV</sequence>
<accession>A0A6C6Z618</accession>
<dbReference type="KEGG" id="spq:SPAB_03555"/>
<dbReference type="Proteomes" id="UP000008556">
    <property type="component" value="Chromosome"/>
</dbReference>
<evidence type="ECO:0000313" key="1">
    <source>
        <dbReference type="EMBL" id="ABX68896.1"/>
    </source>
</evidence>
<proteinExistence type="predicted"/>
<reference evidence="1 2" key="1">
    <citation type="submission" date="2007-11" db="EMBL/GenBank/DDBJ databases">
        <authorList>
            <consortium name="The Salmonella enterica serovar Paratyphi B Genome Sequencing Project"/>
            <person name="McClelland M."/>
            <person name="Sanderson E.K."/>
            <person name="Porwollik S."/>
            <person name="Spieth J."/>
            <person name="Clifton W.S."/>
            <person name="Fulton R."/>
            <person name="Cordes M."/>
            <person name="Wollam A."/>
            <person name="Shah N."/>
            <person name="Pepin K."/>
            <person name="Bhonagiri V."/>
            <person name="Nash W."/>
            <person name="Johnson M."/>
            <person name="Thiruvilangam P."/>
            <person name="Wilson R."/>
        </authorList>
    </citation>
    <scope>NUCLEOTIDE SEQUENCE [LARGE SCALE GENOMIC DNA]</scope>
    <source>
        <strain evidence="2">ATCC BAA-1250 / SPB7</strain>
    </source>
</reference>